<accession>A0A1G2HVB4</accession>
<name>A0A1G2HVB4_9BACT</name>
<evidence type="ECO:0000313" key="2">
    <source>
        <dbReference type="Proteomes" id="UP000178774"/>
    </source>
</evidence>
<gene>
    <name evidence="1" type="ORF">A2822_04795</name>
</gene>
<evidence type="ECO:0000313" key="1">
    <source>
        <dbReference type="EMBL" id="OGZ66349.1"/>
    </source>
</evidence>
<reference evidence="1 2" key="1">
    <citation type="journal article" date="2016" name="Nat. Commun.">
        <title>Thousands of microbial genomes shed light on interconnected biogeochemical processes in an aquifer system.</title>
        <authorList>
            <person name="Anantharaman K."/>
            <person name="Brown C.T."/>
            <person name="Hug L.A."/>
            <person name="Sharon I."/>
            <person name="Castelle C.J."/>
            <person name="Probst A.J."/>
            <person name="Thomas B.C."/>
            <person name="Singh A."/>
            <person name="Wilkins M.J."/>
            <person name="Karaoz U."/>
            <person name="Brodie E.L."/>
            <person name="Williams K.H."/>
            <person name="Hubbard S.S."/>
            <person name="Banfield J.F."/>
        </authorList>
    </citation>
    <scope>NUCLEOTIDE SEQUENCE [LARGE SCALE GENOMIC DNA]</scope>
</reference>
<comment type="caution">
    <text evidence="1">The sequence shown here is derived from an EMBL/GenBank/DDBJ whole genome shotgun (WGS) entry which is preliminary data.</text>
</comment>
<dbReference type="Proteomes" id="UP000178774">
    <property type="component" value="Unassembled WGS sequence"/>
</dbReference>
<dbReference type="EMBL" id="MHOP01000006">
    <property type="protein sequence ID" value="OGZ66349.1"/>
    <property type="molecule type" value="Genomic_DNA"/>
</dbReference>
<sequence>MKDNMESQREKYTFQELENIDSLGQLVNFVNSLEVKTKEKKWIGGMFSDDKGMVGRVTAAELNDLIFEMRDSGKKPDLTGSINFLGSNFQVSEIWDKVVELSTKNTEK</sequence>
<protein>
    <submittedName>
        <fullName evidence="1">Uncharacterized protein</fullName>
    </submittedName>
</protein>
<organism evidence="1 2">
    <name type="scientific">Candidatus Staskawiczbacteria bacterium RIFCSPHIGHO2_01_FULL_41_41</name>
    <dbReference type="NCBI Taxonomy" id="1802203"/>
    <lineage>
        <taxon>Bacteria</taxon>
        <taxon>Candidatus Staskawicziibacteriota</taxon>
    </lineage>
</organism>
<proteinExistence type="predicted"/>
<dbReference type="AlphaFoldDB" id="A0A1G2HVB4"/>